<dbReference type="EMBL" id="JAVRBK010000004">
    <property type="protein sequence ID" value="KAK5645358.1"/>
    <property type="molecule type" value="Genomic_DNA"/>
</dbReference>
<comment type="caution">
    <text evidence="1">The sequence shown here is derived from an EMBL/GenBank/DDBJ whole genome shotgun (WGS) entry which is preliminary data.</text>
</comment>
<gene>
    <name evidence="1" type="ORF">RI129_006658</name>
</gene>
<sequence length="170" mass="19253">MKLKKDPLPMKFRAFPQSFWQQPNKTQIVSPGTVYFVEDGSMEKEDIAESKGSSIESTHEKEEVITQPNIDLLFSLFQNVFRENRTRLANRRGRPKGRIKIIRDDDPYLTESCLPPLSGNGDVAKVKKNKVSNHPEISAMVSLKNATNLSNSTNDSKNYSKILSDLVIQL</sequence>
<reference evidence="1 2" key="1">
    <citation type="journal article" date="2024" name="Insects">
        <title>An Improved Chromosome-Level Genome Assembly of the Firefly Pyrocoelia pectoralis.</title>
        <authorList>
            <person name="Fu X."/>
            <person name="Meyer-Rochow V.B."/>
            <person name="Ballantyne L."/>
            <person name="Zhu X."/>
        </authorList>
    </citation>
    <scope>NUCLEOTIDE SEQUENCE [LARGE SCALE GENOMIC DNA]</scope>
    <source>
        <strain evidence="1">XCY_ONT2</strain>
    </source>
</reference>
<protein>
    <submittedName>
        <fullName evidence="1">Uncharacterized protein</fullName>
    </submittedName>
</protein>
<dbReference type="AlphaFoldDB" id="A0AAN7VEK0"/>
<evidence type="ECO:0000313" key="2">
    <source>
        <dbReference type="Proteomes" id="UP001329430"/>
    </source>
</evidence>
<dbReference type="Proteomes" id="UP001329430">
    <property type="component" value="Chromosome 4"/>
</dbReference>
<accession>A0AAN7VEK0</accession>
<keyword evidence="2" id="KW-1185">Reference proteome</keyword>
<organism evidence="1 2">
    <name type="scientific">Pyrocoelia pectoralis</name>
    <dbReference type="NCBI Taxonomy" id="417401"/>
    <lineage>
        <taxon>Eukaryota</taxon>
        <taxon>Metazoa</taxon>
        <taxon>Ecdysozoa</taxon>
        <taxon>Arthropoda</taxon>
        <taxon>Hexapoda</taxon>
        <taxon>Insecta</taxon>
        <taxon>Pterygota</taxon>
        <taxon>Neoptera</taxon>
        <taxon>Endopterygota</taxon>
        <taxon>Coleoptera</taxon>
        <taxon>Polyphaga</taxon>
        <taxon>Elateriformia</taxon>
        <taxon>Elateroidea</taxon>
        <taxon>Lampyridae</taxon>
        <taxon>Lampyrinae</taxon>
        <taxon>Pyrocoelia</taxon>
    </lineage>
</organism>
<proteinExistence type="predicted"/>
<name>A0AAN7VEK0_9COLE</name>
<evidence type="ECO:0000313" key="1">
    <source>
        <dbReference type="EMBL" id="KAK5645358.1"/>
    </source>
</evidence>